<evidence type="ECO:0000313" key="1">
    <source>
        <dbReference type="EMBL" id="PAV26554.1"/>
    </source>
</evidence>
<organism evidence="1 2">
    <name type="scientific">Tamilnaduibacter salinus</name>
    <dbReference type="NCBI Taxonomy" id="1484056"/>
    <lineage>
        <taxon>Bacteria</taxon>
        <taxon>Pseudomonadati</taxon>
        <taxon>Pseudomonadota</taxon>
        <taxon>Gammaproteobacteria</taxon>
        <taxon>Pseudomonadales</taxon>
        <taxon>Marinobacteraceae</taxon>
        <taxon>Tamilnaduibacter</taxon>
    </lineage>
</organism>
<reference evidence="1 2" key="1">
    <citation type="submission" date="2017-07" db="EMBL/GenBank/DDBJ databases">
        <title>Tamlnaduibacter salinus (Mi-7) genome sequencing.</title>
        <authorList>
            <person name="Verma A."/>
            <person name="Krishnamurthi S."/>
        </authorList>
    </citation>
    <scope>NUCLEOTIDE SEQUENCE [LARGE SCALE GENOMIC DNA]</scope>
    <source>
        <strain evidence="1 2">Mi-7</strain>
    </source>
</reference>
<dbReference type="EMBL" id="NMPM01000020">
    <property type="protein sequence ID" value="PAV26554.1"/>
    <property type="molecule type" value="Genomic_DNA"/>
</dbReference>
<proteinExistence type="predicted"/>
<sequence length="124" mass="14120">MEDEPRAVEWLEGEVIHLAIRHAGLDAIPLASIYVMAQLYVGGAADEHDLARALKMDVNDVLEYLDCLYERRFAQEDSSGTYSLTETGEDASRAVGKNMVIRKRMWMKGRVEHLDALYRDLESF</sequence>
<gene>
    <name evidence="1" type="ORF">CF392_04930</name>
</gene>
<dbReference type="Proteomes" id="UP000218332">
    <property type="component" value="Unassembled WGS sequence"/>
</dbReference>
<dbReference type="InterPro" id="IPR036390">
    <property type="entry name" value="WH_DNA-bd_sf"/>
</dbReference>
<accession>A0A2A2I5J4</accession>
<comment type="caution">
    <text evidence="1">The sequence shown here is derived from an EMBL/GenBank/DDBJ whole genome shotgun (WGS) entry which is preliminary data.</text>
</comment>
<protein>
    <submittedName>
        <fullName evidence="1">Uncharacterized protein</fullName>
    </submittedName>
</protein>
<dbReference type="SUPFAM" id="SSF46785">
    <property type="entry name" value="Winged helix' DNA-binding domain"/>
    <property type="match status" value="1"/>
</dbReference>
<evidence type="ECO:0000313" key="2">
    <source>
        <dbReference type="Proteomes" id="UP000218332"/>
    </source>
</evidence>
<name>A0A2A2I5J4_9GAMM</name>
<keyword evidence="2" id="KW-1185">Reference proteome</keyword>
<dbReference type="AlphaFoldDB" id="A0A2A2I5J4"/>